<dbReference type="InterPro" id="IPR001296">
    <property type="entry name" value="Glyco_trans_1"/>
</dbReference>
<dbReference type="PANTHER" id="PTHR12526:SF630">
    <property type="entry name" value="GLYCOSYLTRANSFERASE"/>
    <property type="match status" value="1"/>
</dbReference>
<evidence type="ECO:0000259" key="1">
    <source>
        <dbReference type="Pfam" id="PF00534"/>
    </source>
</evidence>
<dbReference type="EMBL" id="BARS01033492">
    <property type="protein sequence ID" value="GAG26330.1"/>
    <property type="molecule type" value="Genomic_DNA"/>
</dbReference>
<dbReference type="SUPFAM" id="SSF53756">
    <property type="entry name" value="UDP-Glycosyltransferase/glycogen phosphorylase"/>
    <property type="match status" value="1"/>
</dbReference>
<dbReference type="GO" id="GO:0016757">
    <property type="term" value="F:glycosyltransferase activity"/>
    <property type="evidence" value="ECO:0007669"/>
    <property type="project" value="InterPro"/>
</dbReference>
<dbReference type="Pfam" id="PF00534">
    <property type="entry name" value="Glycos_transf_1"/>
    <property type="match status" value="1"/>
</dbReference>
<reference evidence="2" key="1">
    <citation type="journal article" date="2014" name="Front. Microbiol.">
        <title>High frequency of phylogenetically diverse reductive dehalogenase-homologous genes in deep subseafloor sedimentary metagenomes.</title>
        <authorList>
            <person name="Kawai M."/>
            <person name="Futagami T."/>
            <person name="Toyoda A."/>
            <person name="Takaki Y."/>
            <person name="Nishi S."/>
            <person name="Hori S."/>
            <person name="Arai W."/>
            <person name="Tsubouchi T."/>
            <person name="Morono Y."/>
            <person name="Uchiyama I."/>
            <person name="Ito T."/>
            <person name="Fujiyama A."/>
            <person name="Inagaki F."/>
            <person name="Takami H."/>
        </authorList>
    </citation>
    <scope>NUCLEOTIDE SEQUENCE</scope>
    <source>
        <strain evidence="2">Expedition CK06-06</strain>
    </source>
</reference>
<proteinExistence type="predicted"/>
<organism evidence="2">
    <name type="scientific">marine sediment metagenome</name>
    <dbReference type="NCBI Taxonomy" id="412755"/>
    <lineage>
        <taxon>unclassified sequences</taxon>
        <taxon>metagenomes</taxon>
        <taxon>ecological metagenomes</taxon>
    </lineage>
</organism>
<sequence>LDPEKLDFLSKEEARKYLNEKLQIKIQNYKIIGTVANFYKTKGLEYLIEAAKIISINQLNQHESVFLIIGDGPERKNLENLIKKYQLQDKVFLLGRMPDAYQYLRAFDVFVLPSLKEGFPWVILEAMAAEVPIVATKVGAVPEVIENGKSGFLVEVKDIEGLTKKIQNFLEDSELQTKFVREAKEKLKDFSQTKMLQKTKEIIGLS</sequence>
<comment type="caution">
    <text evidence="2">The sequence shown here is derived from an EMBL/GenBank/DDBJ whole genome shotgun (WGS) entry which is preliminary data.</text>
</comment>
<dbReference type="PANTHER" id="PTHR12526">
    <property type="entry name" value="GLYCOSYLTRANSFERASE"/>
    <property type="match status" value="1"/>
</dbReference>
<dbReference type="AlphaFoldDB" id="X0W6W7"/>
<evidence type="ECO:0000313" key="2">
    <source>
        <dbReference type="EMBL" id="GAG26330.1"/>
    </source>
</evidence>
<accession>X0W6W7</accession>
<protein>
    <recommendedName>
        <fullName evidence="1">Glycosyl transferase family 1 domain-containing protein</fullName>
    </recommendedName>
</protein>
<feature type="domain" description="Glycosyl transferase family 1" evidence="1">
    <location>
        <begin position="27"/>
        <end position="185"/>
    </location>
</feature>
<dbReference type="Gene3D" id="3.40.50.2000">
    <property type="entry name" value="Glycogen Phosphorylase B"/>
    <property type="match status" value="2"/>
</dbReference>
<feature type="non-terminal residue" evidence="2">
    <location>
        <position position="1"/>
    </location>
</feature>
<gene>
    <name evidence="2" type="ORF">S01H1_51854</name>
</gene>
<name>X0W6W7_9ZZZZ</name>